<dbReference type="Gene3D" id="3.30.70.330">
    <property type="match status" value="1"/>
</dbReference>
<protein>
    <submittedName>
        <fullName evidence="2">Uncharacterized protein</fullName>
    </submittedName>
</protein>
<sequence>MMPGTGRPTQFHGVPFEERAPDGKGGKLPFALEYPAGHPDAPRGQKRLVEEKGSFGKSTRRKTPSRTRSATPAKKEINPTLDGFLSALNYDTQRAIESPRQANASTRSQNDGNVASHHRPSHNKEPTQIIVSGFAPSTQWAAIDTYEKISHGLICEDYARRPPAELRRYPNTLSSPSVHPRKLTDPEREMARHYAGGESWVRLTCDSAEAADRAVEMSPQQVHGHWVYAELYNGTRPETDLPIPVREERQRRGSFGSPKPQRRPPQTLSAAFSQHAINQQRPTSTLPRSFGMPATTQANNQRPNDVASFSSSTASSATATGPDDPDLRNRHPSQAEDNRSSSTTQKLTNASVPESNLAMMRYFTDRPRTVLRPATEAFLPQPTWTDRQVQWLRSWGVIPGDFIGNGPHLTENGDFDWSRASWYWCFWNWMDTYLNTNFCNLKDE</sequence>
<feature type="compositionally biased region" description="Polar residues" evidence="1">
    <location>
        <begin position="340"/>
        <end position="351"/>
    </location>
</feature>
<feature type="compositionally biased region" description="Polar residues" evidence="1">
    <location>
        <begin position="264"/>
        <end position="287"/>
    </location>
</feature>
<accession>A0A8H6G356</accession>
<feature type="compositionally biased region" description="Polar residues" evidence="1">
    <location>
        <begin position="294"/>
        <end position="303"/>
    </location>
</feature>
<feature type="compositionally biased region" description="Basic and acidic residues" evidence="1">
    <location>
        <begin position="40"/>
        <end position="54"/>
    </location>
</feature>
<feature type="compositionally biased region" description="Low complexity" evidence="1">
    <location>
        <begin position="307"/>
        <end position="320"/>
    </location>
</feature>
<dbReference type="GeneID" id="59283748"/>
<organism evidence="2 3">
    <name type="scientific">Letharia columbiana</name>
    <dbReference type="NCBI Taxonomy" id="112416"/>
    <lineage>
        <taxon>Eukaryota</taxon>
        <taxon>Fungi</taxon>
        <taxon>Dikarya</taxon>
        <taxon>Ascomycota</taxon>
        <taxon>Pezizomycotina</taxon>
        <taxon>Lecanoromycetes</taxon>
        <taxon>OSLEUM clade</taxon>
        <taxon>Lecanoromycetidae</taxon>
        <taxon>Lecanorales</taxon>
        <taxon>Lecanorineae</taxon>
        <taxon>Parmeliaceae</taxon>
        <taxon>Letharia</taxon>
    </lineage>
</organism>
<keyword evidence="3" id="KW-1185">Reference proteome</keyword>
<dbReference type="RefSeq" id="XP_037168805.1">
    <property type="nucleotide sequence ID" value="XM_037304010.1"/>
</dbReference>
<feature type="region of interest" description="Disordered" evidence="1">
    <location>
        <begin position="1"/>
        <end position="76"/>
    </location>
</feature>
<feature type="compositionally biased region" description="Basic and acidic residues" evidence="1">
    <location>
        <begin position="15"/>
        <end position="25"/>
    </location>
</feature>
<dbReference type="EMBL" id="JACCJC010000005">
    <property type="protein sequence ID" value="KAF6239530.1"/>
    <property type="molecule type" value="Genomic_DNA"/>
</dbReference>
<gene>
    <name evidence="2" type="ORF">HO173_002074</name>
</gene>
<evidence type="ECO:0000313" key="2">
    <source>
        <dbReference type="EMBL" id="KAF6239530.1"/>
    </source>
</evidence>
<evidence type="ECO:0000313" key="3">
    <source>
        <dbReference type="Proteomes" id="UP000578531"/>
    </source>
</evidence>
<feature type="compositionally biased region" description="Basic and acidic residues" evidence="1">
    <location>
        <begin position="325"/>
        <end position="339"/>
    </location>
</feature>
<dbReference type="InterPro" id="IPR012677">
    <property type="entry name" value="Nucleotide-bd_a/b_plait_sf"/>
</dbReference>
<dbReference type="AlphaFoldDB" id="A0A8H6G356"/>
<comment type="caution">
    <text evidence="2">The sequence shown here is derived from an EMBL/GenBank/DDBJ whole genome shotgun (WGS) entry which is preliminary data.</text>
</comment>
<proteinExistence type="predicted"/>
<evidence type="ECO:0000256" key="1">
    <source>
        <dbReference type="SAM" id="MobiDB-lite"/>
    </source>
</evidence>
<feature type="compositionally biased region" description="Polar residues" evidence="1">
    <location>
        <begin position="100"/>
        <end position="113"/>
    </location>
</feature>
<reference evidence="2 3" key="1">
    <citation type="journal article" date="2020" name="Genomics">
        <title>Complete, high-quality genomes from long-read metagenomic sequencing of two wolf lichen thalli reveals enigmatic genome architecture.</title>
        <authorList>
            <person name="McKenzie S.K."/>
            <person name="Walston R.F."/>
            <person name="Allen J.L."/>
        </authorList>
    </citation>
    <scope>NUCLEOTIDE SEQUENCE [LARGE SCALE GENOMIC DNA]</scope>
    <source>
        <strain evidence="2">WasteWater2</strain>
    </source>
</reference>
<feature type="region of interest" description="Disordered" evidence="1">
    <location>
        <begin position="98"/>
        <end position="125"/>
    </location>
</feature>
<dbReference type="Proteomes" id="UP000578531">
    <property type="component" value="Unassembled WGS sequence"/>
</dbReference>
<dbReference type="OrthoDB" id="8033832at2759"/>
<feature type="region of interest" description="Disordered" evidence="1">
    <location>
        <begin position="237"/>
        <end position="351"/>
    </location>
</feature>
<name>A0A8H6G356_9LECA</name>